<protein>
    <recommendedName>
        <fullName evidence="8">Multidrug efflux pump Tap</fullName>
    </recommendedName>
</protein>
<dbReference type="EMBL" id="QOUI01000016">
    <property type="protein sequence ID" value="RCK67982.1"/>
    <property type="molecule type" value="Genomic_DNA"/>
</dbReference>
<sequence length="417" mass="42465">MRQGRALWSWLLAEVCSYLGTRFSMIAIPWLVLQGTGSATATGLVAAAELAPYVLAKVVAGPWVDRWGGRRIAIAGDLLSAVAVVGVWLSFRAGGLSVPVLVGLVAVVGALRGPADVAKQAMIPAVAEHSGSPLERVTGLASMVERLASTTGAAAAGVVIAAVGGDDALLVTAVALLCSAVVVAGLLPAQVGRPVVDAGPPQGYGRSLAEGLRFLRGDSLLLSIVAMVAVTNLLDQAYSAVLVPVWVTTHAHGPEVLGLVFAAMTGSAVAGSALAAWKGHRLPRLVVYAVAFLIAGAPRFWAFALTDSVALVVAVVVVGGLASGFLNPIIGALLVERIPSRLLGRVSGLVSASAWSLMPLGALLGGVLVTRAGLDVALLLGGALYLLTTAAPFAVPSFRAMRRPREPEPVAAPRPAR</sequence>
<evidence type="ECO:0000256" key="2">
    <source>
        <dbReference type="ARBA" id="ARBA00022448"/>
    </source>
</evidence>
<evidence type="ECO:0000259" key="10">
    <source>
        <dbReference type="PROSITE" id="PS50850"/>
    </source>
</evidence>
<dbReference type="CDD" id="cd06173">
    <property type="entry name" value="MFS_MefA_like"/>
    <property type="match status" value="1"/>
</dbReference>
<feature type="transmembrane region" description="Helical" evidence="9">
    <location>
        <begin position="7"/>
        <end position="33"/>
    </location>
</feature>
<dbReference type="InterPro" id="IPR020846">
    <property type="entry name" value="MFS_dom"/>
</dbReference>
<feature type="transmembrane region" description="Helical" evidence="9">
    <location>
        <begin position="346"/>
        <end position="370"/>
    </location>
</feature>
<feature type="domain" description="Major facilitator superfamily (MFS) profile" evidence="10">
    <location>
        <begin position="221"/>
        <end position="417"/>
    </location>
</feature>
<keyword evidence="3" id="KW-1003">Cell membrane</keyword>
<comment type="similarity">
    <text evidence="7">Belongs to the major facilitator superfamily. Drug:H(+) antiporter-3 (DHA3) (TC 2.A.1.21) family.</text>
</comment>
<evidence type="ECO:0000313" key="11">
    <source>
        <dbReference type="EMBL" id="RCK67982.1"/>
    </source>
</evidence>
<dbReference type="AlphaFoldDB" id="A0A367YSI3"/>
<evidence type="ECO:0000256" key="8">
    <source>
        <dbReference type="ARBA" id="ARBA00040914"/>
    </source>
</evidence>
<feature type="transmembrane region" description="Helical" evidence="9">
    <location>
        <begin position="72"/>
        <end position="91"/>
    </location>
</feature>
<dbReference type="GO" id="GO:0005886">
    <property type="term" value="C:plasma membrane"/>
    <property type="evidence" value="ECO:0007669"/>
    <property type="project" value="UniProtKB-SubCell"/>
</dbReference>
<evidence type="ECO:0000256" key="5">
    <source>
        <dbReference type="ARBA" id="ARBA00022989"/>
    </source>
</evidence>
<keyword evidence="12" id="KW-1185">Reference proteome</keyword>
<dbReference type="PROSITE" id="PS50850">
    <property type="entry name" value="MFS"/>
    <property type="match status" value="1"/>
</dbReference>
<name>A0A367YSI3_9ACTN</name>
<dbReference type="Proteomes" id="UP000252770">
    <property type="component" value="Unassembled WGS sequence"/>
</dbReference>
<gene>
    <name evidence="11" type="ORF">DT076_18510</name>
</gene>
<evidence type="ECO:0000256" key="1">
    <source>
        <dbReference type="ARBA" id="ARBA00004429"/>
    </source>
</evidence>
<evidence type="ECO:0000256" key="4">
    <source>
        <dbReference type="ARBA" id="ARBA00022692"/>
    </source>
</evidence>
<comment type="subcellular location">
    <subcellularLocation>
        <location evidence="1">Cell inner membrane</location>
        <topology evidence="1">Multi-pass membrane protein</topology>
    </subcellularLocation>
</comment>
<feature type="transmembrane region" description="Helical" evidence="9">
    <location>
        <begin position="220"/>
        <end position="247"/>
    </location>
</feature>
<dbReference type="PANTHER" id="PTHR23513">
    <property type="entry name" value="INTEGRAL MEMBRANE EFFLUX PROTEIN-RELATED"/>
    <property type="match status" value="1"/>
</dbReference>
<feature type="transmembrane region" description="Helical" evidence="9">
    <location>
        <begin position="285"/>
        <end position="304"/>
    </location>
</feature>
<evidence type="ECO:0000313" key="12">
    <source>
        <dbReference type="Proteomes" id="UP000252770"/>
    </source>
</evidence>
<dbReference type="GO" id="GO:0022857">
    <property type="term" value="F:transmembrane transporter activity"/>
    <property type="evidence" value="ECO:0007669"/>
    <property type="project" value="InterPro"/>
</dbReference>
<dbReference type="Gene3D" id="1.20.1250.20">
    <property type="entry name" value="MFS general substrate transporter like domains"/>
    <property type="match status" value="1"/>
</dbReference>
<feature type="transmembrane region" description="Helical" evidence="9">
    <location>
        <begin position="310"/>
        <end position="334"/>
    </location>
</feature>
<evidence type="ECO:0000256" key="6">
    <source>
        <dbReference type="ARBA" id="ARBA00023136"/>
    </source>
</evidence>
<keyword evidence="4 9" id="KW-0812">Transmembrane</keyword>
<reference evidence="11 12" key="1">
    <citation type="submission" date="2018-07" db="EMBL/GenBank/DDBJ databases">
        <title>Desertimonas flava gen. nov. sp. nov.</title>
        <authorList>
            <person name="Liu S."/>
        </authorList>
    </citation>
    <scope>NUCLEOTIDE SEQUENCE [LARGE SCALE GENOMIC DNA]</scope>
    <source>
        <strain evidence="11 12">16Sb5-5</strain>
    </source>
</reference>
<evidence type="ECO:0000256" key="3">
    <source>
        <dbReference type="ARBA" id="ARBA00022475"/>
    </source>
</evidence>
<dbReference type="InterPro" id="IPR036259">
    <property type="entry name" value="MFS_trans_sf"/>
</dbReference>
<evidence type="ECO:0000256" key="7">
    <source>
        <dbReference type="ARBA" id="ARBA00038075"/>
    </source>
</evidence>
<keyword evidence="6 9" id="KW-0472">Membrane</keyword>
<comment type="caution">
    <text evidence="11">The sequence shown here is derived from an EMBL/GenBank/DDBJ whole genome shotgun (WGS) entry which is preliminary data.</text>
</comment>
<feature type="transmembrane region" description="Helical" evidence="9">
    <location>
        <begin position="169"/>
        <end position="187"/>
    </location>
</feature>
<accession>A0A367YSI3</accession>
<feature type="transmembrane region" description="Helical" evidence="9">
    <location>
        <begin position="39"/>
        <end position="60"/>
    </location>
</feature>
<dbReference type="Pfam" id="PF07690">
    <property type="entry name" value="MFS_1"/>
    <property type="match status" value="1"/>
</dbReference>
<keyword evidence="2" id="KW-0813">Transport</keyword>
<dbReference type="SUPFAM" id="SSF103473">
    <property type="entry name" value="MFS general substrate transporter"/>
    <property type="match status" value="1"/>
</dbReference>
<dbReference type="PANTHER" id="PTHR23513:SF9">
    <property type="entry name" value="ENTEROBACTIN EXPORTER ENTS"/>
    <property type="match status" value="1"/>
</dbReference>
<feature type="transmembrane region" description="Helical" evidence="9">
    <location>
        <begin position="259"/>
        <end position="278"/>
    </location>
</feature>
<proteinExistence type="inferred from homology"/>
<feature type="transmembrane region" description="Helical" evidence="9">
    <location>
        <begin position="376"/>
        <end position="395"/>
    </location>
</feature>
<keyword evidence="5 9" id="KW-1133">Transmembrane helix</keyword>
<evidence type="ECO:0000256" key="9">
    <source>
        <dbReference type="SAM" id="Phobius"/>
    </source>
</evidence>
<dbReference type="InterPro" id="IPR011701">
    <property type="entry name" value="MFS"/>
</dbReference>
<organism evidence="11 12">
    <name type="scientific">Desertihabitans brevis</name>
    <dbReference type="NCBI Taxonomy" id="2268447"/>
    <lineage>
        <taxon>Bacteria</taxon>
        <taxon>Bacillati</taxon>
        <taxon>Actinomycetota</taxon>
        <taxon>Actinomycetes</taxon>
        <taxon>Propionibacteriales</taxon>
        <taxon>Propionibacteriaceae</taxon>
        <taxon>Desertihabitans</taxon>
    </lineage>
</organism>